<proteinExistence type="predicted"/>
<dbReference type="AlphaFoldDB" id="A0A2T9YFV1"/>
<feature type="chain" id="PRO_5015551053" evidence="1">
    <location>
        <begin position="19"/>
        <end position="217"/>
    </location>
</feature>
<evidence type="ECO:0000256" key="1">
    <source>
        <dbReference type="SAM" id="SignalP"/>
    </source>
</evidence>
<dbReference type="Proteomes" id="UP000245383">
    <property type="component" value="Unassembled WGS sequence"/>
</dbReference>
<keyword evidence="3" id="KW-1185">Reference proteome</keyword>
<gene>
    <name evidence="2" type="ORF">BB561_004554</name>
</gene>
<evidence type="ECO:0000313" key="2">
    <source>
        <dbReference type="EMBL" id="PVU91154.1"/>
    </source>
</evidence>
<reference evidence="2 3" key="1">
    <citation type="journal article" date="2018" name="MBio">
        <title>Comparative Genomics Reveals the Core Gene Toolbox for the Fungus-Insect Symbiosis.</title>
        <authorList>
            <person name="Wang Y."/>
            <person name="Stata M."/>
            <person name="Wang W."/>
            <person name="Stajich J.E."/>
            <person name="White M.M."/>
            <person name="Moncalvo J.M."/>
        </authorList>
    </citation>
    <scope>NUCLEOTIDE SEQUENCE [LARGE SCALE GENOMIC DNA]</scope>
    <source>
        <strain evidence="2 3">SWE-8-4</strain>
    </source>
</reference>
<feature type="signal peptide" evidence="1">
    <location>
        <begin position="1"/>
        <end position="18"/>
    </location>
</feature>
<name>A0A2T9YFV1_9FUNG</name>
<accession>A0A2T9YFV1</accession>
<comment type="caution">
    <text evidence="2">The sequence shown here is derived from an EMBL/GenBank/DDBJ whole genome shotgun (WGS) entry which is preliminary data.</text>
</comment>
<protein>
    <submittedName>
        <fullName evidence="2">Uncharacterized protein</fullName>
    </submittedName>
</protein>
<sequence length="217" mass="25644">MVKNILLYMIVCLGSTFGLHMPNGIYREESELVTQFVQNSSSNGGLLESRNIGIFNTPQNQHKKYLMFKKEFNDTSALEGEAILKEKLRICLNEFRSIKDNTLTSVFVLNKKVKKDEDFGQAKLILEQIFLKYESTKNETIFCIYDVIKDFNDFKTKSKDFEKSFYNHISEFMDQRDNYVSTVQEIYIKYLSFKHLYPNHFIERFEETIKNLLDIID</sequence>
<organism evidence="2 3">
    <name type="scientific">Smittium simulii</name>
    <dbReference type="NCBI Taxonomy" id="133385"/>
    <lineage>
        <taxon>Eukaryota</taxon>
        <taxon>Fungi</taxon>
        <taxon>Fungi incertae sedis</taxon>
        <taxon>Zoopagomycota</taxon>
        <taxon>Kickxellomycotina</taxon>
        <taxon>Harpellomycetes</taxon>
        <taxon>Harpellales</taxon>
        <taxon>Legeriomycetaceae</taxon>
        <taxon>Smittium</taxon>
    </lineage>
</organism>
<evidence type="ECO:0000313" key="3">
    <source>
        <dbReference type="Proteomes" id="UP000245383"/>
    </source>
</evidence>
<dbReference type="EMBL" id="MBFR01000218">
    <property type="protein sequence ID" value="PVU91154.1"/>
    <property type="molecule type" value="Genomic_DNA"/>
</dbReference>
<keyword evidence="1" id="KW-0732">Signal</keyword>